<dbReference type="GO" id="GO:0003723">
    <property type="term" value="F:RNA binding"/>
    <property type="evidence" value="ECO:0007669"/>
    <property type="project" value="UniProtKB-KW"/>
</dbReference>
<evidence type="ECO:0000256" key="6">
    <source>
        <dbReference type="ARBA" id="ARBA00022824"/>
    </source>
</evidence>
<evidence type="ECO:0000313" key="13">
    <source>
        <dbReference type="EMBL" id="GAV48427.1"/>
    </source>
</evidence>
<dbReference type="AlphaFoldDB" id="A0A1Q2ZY69"/>
<proteinExistence type="inferred from homology"/>
<evidence type="ECO:0000256" key="7">
    <source>
        <dbReference type="ARBA" id="ARBA00022884"/>
    </source>
</evidence>
<evidence type="ECO:0000256" key="4">
    <source>
        <dbReference type="ARBA" id="ARBA00022448"/>
    </source>
</evidence>
<comment type="similarity">
    <text evidence="2 11">Belongs to the SHE3 family.</text>
</comment>
<dbReference type="eggNOG" id="ENOG502QSQX">
    <property type="taxonomic scope" value="Eukaryota"/>
</dbReference>
<feature type="compositionally biased region" description="Polar residues" evidence="12">
    <location>
        <begin position="360"/>
        <end position="371"/>
    </location>
</feature>
<keyword evidence="4 11" id="KW-0813">Transport</keyword>
<organism evidence="13 14">
    <name type="scientific">Zygosaccharomyces rouxii</name>
    <dbReference type="NCBI Taxonomy" id="4956"/>
    <lineage>
        <taxon>Eukaryota</taxon>
        <taxon>Fungi</taxon>
        <taxon>Dikarya</taxon>
        <taxon>Ascomycota</taxon>
        <taxon>Saccharomycotina</taxon>
        <taxon>Saccharomycetes</taxon>
        <taxon>Saccharomycetales</taxon>
        <taxon>Saccharomycetaceae</taxon>
        <taxon>Zygosaccharomyces</taxon>
    </lineage>
</organism>
<protein>
    <recommendedName>
        <fullName evidence="3 11">SWI5-dependent HO expression protein 3</fullName>
    </recommendedName>
</protein>
<evidence type="ECO:0000256" key="10">
    <source>
        <dbReference type="ARBA" id="ARBA00024975"/>
    </source>
</evidence>
<feature type="coiled-coil region" evidence="11">
    <location>
        <begin position="145"/>
        <end position="186"/>
    </location>
</feature>
<name>A0A1Q2ZY69_ZYGRO</name>
<dbReference type="OrthoDB" id="6088208at2759"/>
<evidence type="ECO:0000256" key="5">
    <source>
        <dbReference type="ARBA" id="ARBA00022816"/>
    </source>
</evidence>
<feature type="coiled-coil region" evidence="11">
    <location>
        <begin position="219"/>
        <end position="246"/>
    </location>
</feature>
<comment type="caution">
    <text evidence="13">The sequence shown here is derived from an EMBL/GenBank/DDBJ whole genome shotgun (WGS) entry which is preliminary data.</text>
</comment>
<feature type="compositionally biased region" description="Polar residues" evidence="12">
    <location>
        <begin position="75"/>
        <end position="90"/>
    </location>
</feature>
<keyword evidence="6 11" id="KW-0256">Endoplasmic reticulum</keyword>
<sequence>MTEDFEVNLGTGGEDNSSSTMEHRVLDSPPRVVIPEDTESPAKLAPNHGIFMASINKSSPAGKKSGEGAVLGMGAQSTKDNSTPRQNSSMLSTRVIESLHDQVDTLTSTNLQLTVQSKNLLDKLDTAQQKESKMLENSASLKHENENLVSMLNRKTRRLKDVEEELASYKKNHDSLEEEKTALQKKWESSSSEEATLRQQMEMVQAQYDALVDSHQYYKSHYSSQISTLSEQLENLKLEQRNYTQRVSDEANTFNAKLLEFDSKHANLQQAEETRVKYLESKYDSLTQQLDLPSWVQLYRESKNMVLEFAEKMKLKIPSDFETLIQDPELTALEAKNPNSNNAAALPLRVAKQRAGGGNATSTQSGTSGSNAAHGKRSSFYGGMASSYPASTLPGTLPGVRRSSSRRKPSSRVASDNSNSGDSSPIFPHSAVATAPRSSATAPSSRVSSTSTSSSTNHFAFHNNNSNNTYRKRQESTSVGNS</sequence>
<dbReference type="Pfam" id="PF17078">
    <property type="entry name" value="SHE3"/>
    <property type="match status" value="1"/>
</dbReference>
<evidence type="ECO:0000313" key="14">
    <source>
        <dbReference type="Proteomes" id="UP000187013"/>
    </source>
</evidence>
<comment type="subcellular location">
    <subcellularLocation>
        <location evidence="1 11">Endoplasmic reticulum membrane</location>
        <topology evidence="1 11">Peripheral membrane protein</topology>
    </subcellularLocation>
</comment>
<feature type="region of interest" description="Disordered" evidence="12">
    <location>
        <begin position="390"/>
        <end position="482"/>
    </location>
</feature>
<keyword evidence="9 11" id="KW-0472">Membrane</keyword>
<keyword evidence="8 11" id="KW-0175">Coiled coil</keyword>
<dbReference type="GO" id="GO:0051028">
    <property type="term" value="P:mRNA transport"/>
    <property type="evidence" value="ECO:0007669"/>
    <property type="project" value="UniProtKB-UniRule"/>
</dbReference>
<evidence type="ECO:0000256" key="3">
    <source>
        <dbReference type="ARBA" id="ARBA00019884"/>
    </source>
</evidence>
<dbReference type="InterPro" id="IPR031398">
    <property type="entry name" value="She3"/>
</dbReference>
<feature type="compositionally biased region" description="Low complexity" evidence="12">
    <location>
        <begin position="430"/>
        <end position="469"/>
    </location>
</feature>
<feature type="region of interest" description="Disordered" evidence="12">
    <location>
        <begin position="353"/>
        <end position="378"/>
    </location>
</feature>
<dbReference type="GO" id="GO:0005789">
    <property type="term" value="C:endoplasmic reticulum membrane"/>
    <property type="evidence" value="ECO:0007669"/>
    <property type="project" value="UniProtKB-SubCell"/>
</dbReference>
<feature type="compositionally biased region" description="Polar residues" evidence="12">
    <location>
        <begin position="413"/>
        <end position="423"/>
    </location>
</feature>
<evidence type="ECO:0000256" key="11">
    <source>
        <dbReference type="RuleBase" id="RU362142"/>
    </source>
</evidence>
<evidence type="ECO:0000256" key="12">
    <source>
        <dbReference type="SAM" id="MobiDB-lite"/>
    </source>
</evidence>
<evidence type="ECO:0000256" key="2">
    <source>
        <dbReference type="ARBA" id="ARBA00008123"/>
    </source>
</evidence>
<accession>A0A1Q2ZY69</accession>
<keyword evidence="7 11" id="KW-0694">RNA-binding</keyword>
<reference evidence="13 14" key="1">
    <citation type="submission" date="2016-08" db="EMBL/GenBank/DDBJ databases">
        <title>Draft genome sequence of allopolyploid Zygosaccharomyces rouxii.</title>
        <authorList>
            <person name="Watanabe J."/>
            <person name="Uehara K."/>
            <person name="Mogi Y."/>
            <person name="Tsukioka Y."/>
        </authorList>
    </citation>
    <scope>NUCLEOTIDE SEQUENCE [LARGE SCALE GENOMIC DNA]</scope>
    <source>
        <strain evidence="13 14">NBRC 110957</strain>
    </source>
</reference>
<gene>
    <name evidence="11" type="primary">SHE3</name>
    <name evidence="13" type="ORF">ZYGR_0I07240</name>
</gene>
<keyword evidence="5 11" id="KW-0509">mRNA transport</keyword>
<comment type="function">
    <text evidence="10">RNA-binding protein that binds specific mRNAs including the ASH1 mRNA, coding for a repressor of the HO endonuclease. Part of the mRNA localization machinery that restricts accumulation of certain proteins to the bud and in the daughter cell. Required for the delivery of cortical endoplasmic reticulum into the emerging bud.</text>
</comment>
<feature type="region of interest" description="Disordered" evidence="12">
    <location>
        <begin position="1"/>
        <end position="90"/>
    </location>
</feature>
<evidence type="ECO:0000256" key="9">
    <source>
        <dbReference type="ARBA" id="ARBA00023136"/>
    </source>
</evidence>
<evidence type="ECO:0000256" key="8">
    <source>
        <dbReference type="ARBA" id="ARBA00023054"/>
    </source>
</evidence>
<dbReference type="EMBL" id="BDGX01000009">
    <property type="protein sequence ID" value="GAV48427.1"/>
    <property type="molecule type" value="Genomic_DNA"/>
</dbReference>
<dbReference type="GO" id="GO:0048309">
    <property type="term" value="P:endoplasmic reticulum inheritance"/>
    <property type="evidence" value="ECO:0007669"/>
    <property type="project" value="InterPro"/>
</dbReference>
<dbReference type="Proteomes" id="UP000187013">
    <property type="component" value="Unassembled WGS sequence"/>
</dbReference>
<evidence type="ECO:0000256" key="1">
    <source>
        <dbReference type="ARBA" id="ARBA00004406"/>
    </source>
</evidence>